<proteinExistence type="predicted"/>
<organism evidence="1 2">
    <name type="scientific">Pyropia yezoensis</name>
    <name type="common">Susabi-nori</name>
    <name type="synonym">Porphyra yezoensis</name>
    <dbReference type="NCBI Taxonomy" id="2788"/>
    <lineage>
        <taxon>Eukaryota</taxon>
        <taxon>Rhodophyta</taxon>
        <taxon>Bangiophyceae</taxon>
        <taxon>Bangiales</taxon>
        <taxon>Bangiaceae</taxon>
        <taxon>Pyropia</taxon>
    </lineage>
</organism>
<reference evidence="1" key="1">
    <citation type="submission" date="2019-11" db="EMBL/GenBank/DDBJ databases">
        <title>Nori genome reveals adaptations in red seaweeds to the harsh intertidal environment.</title>
        <authorList>
            <person name="Wang D."/>
            <person name="Mao Y."/>
        </authorList>
    </citation>
    <scope>NUCLEOTIDE SEQUENCE</scope>
    <source>
        <tissue evidence="1">Gametophyte</tissue>
    </source>
</reference>
<dbReference type="EMBL" id="CM020618">
    <property type="protein sequence ID" value="KAK1858828.1"/>
    <property type="molecule type" value="Genomic_DNA"/>
</dbReference>
<accession>A0ACC3BMM7</accession>
<gene>
    <name evidence="1" type="ORF">I4F81_001428</name>
</gene>
<sequence length="154" mass="16256">MARPGAQPPGRLRGGRGRTSRARGQGVTRGRVMGGPQLPLLCFSVVFFCLAAAVGRGRGRGGNGGHHPLWVASFSLVFVRQSRHEHLHFSSPPPFSPPPPTVASSLVPRACSIPAAPIPLRRSRPRIDQAPLEGPSPAGCASPPSSQGWRARPQ</sequence>
<keyword evidence="2" id="KW-1185">Reference proteome</keyword>
<name>A0ACC3BMM7_PYRYE</name>
<evidence type="ECO:0000313" key="2">
    <source>
        <dbReference type="Proteomes" id="UP000798662"/>
    </source>
</evidence>
<dbReference type="Proteomes" id="UP000798662">
    <property type="component" value="Chromosome 1"/>
</dbReference>
<evidence type="ECO:0000313" key="1">
    <source>
        <dbReference type="EMBL" id="KAK1858828.1"/>
    </source>
</evidence>
<protein>
    <submittedName>
        <fullName evidence="1">Uncharacterized protein</fullName>
    </submittedName>
</protein>
<comment type="caution">
    <text evidence="1">The sequence shown here is derived from an EMBL/GenBank/DDBJ whole genome shotgun (WGS) entry which is preliminary data.</text>
</comment>